<evidence type="ECO:0008006" key="4">
    <source>
        <dbReference type="Google" id="ProtNLM"/>
    </source>
</evidence>
<name>A0ABN9CLT1_9NEOB</name>
<sequence length="103" mass="11278">VSPAASPAISSGRCRHLASVFRSLRASGHTGAGTAANLNIFRNCHFLRNDVSNHFTYICPECFVLCPACILSVLSAWKLRKVHGVQKASLLVKSGFRPIREQR</sequence>
<keyword evidence="1" id="KW-0812">Transmembrane</keyword>
<dbReference type="EMBL" id="CATNWA010010746">
    <property type="protein sequence ID" value="CAI9560541.1"/>
    <property type="molecule type" value="Genomic_DNA"/>
</dbReference>
<keyword evidence="1" id="KW-0472">Membrane</keyword>
<gene>
    <name evidence="2" type="ORF">SPARVUS_LOCUS5277709</name>
</gene>
<accession>A0ABN9CLT1</accession>
<protein>
    <recommendedName>
        <fullName evidence="4">B box-type domain-containing protein</fullName>
    </recommendedName>
</protein>
<evidence type="ECO:0000313" key="2">
    <source>
        <dbReference type="EMBL" id="CAI9560541.1"/>
    </source>
</evidence>
<dbReference type="Proteomes" id="UP001162483">
    <property type="component" value="Unassembled WGS sequence"/>
</dbReference>
<feature type="transmembrane region" description="Helical" evidence="1">
    <location>
        <begin position="55"/>
        <end position="77"/>
    </location>
</feature>
<comment type="caution">
    <text evidence="2">The sequence shown here is derived from an EMBL/GenBank/DDBJ whole genome shotgun (WGS) entry which is preliminary data.</text>
</comment>
<reference evidence="2" key="1">
    <citation type="submission" date="2023-05" db="EMBL/GenBank/DDBJ databases">
        <authorList>
            <person name="Stuckert A."/>
        </authorList>
    </citation>
    <scope>NUCLEOTIDE SEQUENCE</scope>
</reference>
<evidence type="ECO:0000256" key="1">
    <source>
        <dbReference type="SAM" id="Phobius"/>
    </source>
</evidence>
<evidence type="ECO:0000313" key="3">
    <source>
        <dbReference type="Proteomes" id="UP001162483"/>
    </source>
</evidence>
<keyword evidence="3" id="KW-1185">Reference proteome</keyword>
<proteinExistence type="predicted"/>
<keyword evidence="1" id="KW-1133">Transmembrane helix</keyword>
<organism evidence="2 3">
    <name type="scientific">Staurois parvus</name>
    <dbReference type="NCBI Taxonomy" id="386267"/>
    <lineage>
        <taxon>Eukaryota</taxon>
        <taxon>Metazoa</taxon>
        <taxon>Chordata</taxon>
        <taxon>Craniata</taxon>
        <taxon>Vertebrata</taxon>
        <taxon>Euteleostomi</taxon>
        <taxon>Amphibia</taxon>
        <taxon>Batrachia</taxon>
        <taxon>Anura</taxon>
        <taxon>Neobatrachia</taxon>
        <taxon>Ranoidea</taxon>
        <taxon>Ranidae</taxon>
        <taxon>Staurois</taxon>
    </lineage>
</organism>
<feature type="non-terminal residue" evidence="2">
    <location>
        <position position="1"/>
    </location>
</feature>